<proteinExistence type="inferred from homology"/>
<evidence type="ECO:0000313" key="6">
    <source>
        <dbReference type="Proteomes" id="UP001054252"/>
    </source>
</evidence>
<dbReference type="PANTHER" id="PTHR21027:SF1">
    <property type="entry name" value="TRNA-SPLICING ENDONUCLEASE SUBUNIT SEN54"/>
    <property type="match status" value="1"/>
</dbReference>
<dbReference type="InterPro" id="IPR024336">
    <property type="entry name" value="tRNA_splic_suSen54_N"/>
</dbReference>
<dbReference type="Proteomes" id="UP001054252">
    <property type="component" value="Unassembled WGS sequence"/>
</dbReference>
<feature type="region of interest" description="Disordered" evidence="3">
    <location>
        <begin position="1"/>
        <end position="24"/>
    </location>
</feature>
<evidence type="ECO:0000256" key="2">
    <source>
        <dbReference type="ARBA" id="ARBA00022694"/>
    </source>
</evidence>
<reference evidence="5 6" key="1">
    <citation type="journal article" date="2021" name="Commun. Biol.">
        <title>The genome of Shorea leprosula (Dipterocarpaceae) highlights the ecological relevance of drought in aseasonal tropical rainforests.</title>
        <authorList>
            <person name="Ng K.K.S."/>
            <person name="Kobayashi M.J."/>
            <person name="Fawcett J.A."/>
            <person name="Hatakeyama M."/>
            <person name="Paape T."/>
            <person name="Ng C.H."/>
            <person name="Ang C.C."/>
            <person name="Tnah L.H."/>
            <person name="Lee C.T."/>
            <person name="Nishiyama T."/>
            <person name="Sese J."/>
            <person name="O'Brien M.J."/>
            <person name="Copetti D."/>
            <person name="Mohd Noor M.I."/>
            <person name="Ong R.C."/>
            <person name="Putra M."/>
            <person name="Sireger I.Z."/>
            <person name="Indrioko S."/>
            <person name="Kosugi Y."/>
            <person name="Izuno A."/>
            <person name="Isagi Y."/>
            <person name="Lee S.L."/>
            <person name="Shimizu K.K."/>
        </authorList>
    </citation>
    <scope>NUCLEOTIDE SEQUENCE [LARGE SCALE GENOMIC DNA]</scope>
    <source>
        <strain evidence="5">214</strain>
    </source>
</reference>
<feature type="domain" description="tRNA-splicing endonuclease subunit Sen54 N-terminal" evidence="4">
    <location>
        <begin position="31"/>
        <end position="92"/>
    </location>
</feature>
<comment type="caution">
    <text evidence="5">The sequence shown here is derived from an EMBL/GenBank/DDBJ whole genome shotgun (WGS) entry which is preliminary data.</text>
</comment>
<name>A0AAV5JNS0_9ROSI</name>
<comment type="similarity">
    <text evidence="1">Belongs to the SEN54 family.</text>
</comment>
<organism evidence="5 6">
    <name type="scientific">Rubroshorea leprosula</name>
    <dbReference type="NCBI Taxonomy" id="152421"/>
    <lineage>
        <taxon>Eukaryota</taxon>
        <taxon>Viridiplantae</taxon>
        <taxon>Streptophyta</taxon>
        <taxon>Embryophyta</taxon>
        <taxon>Tracheophyta</taxon>
        <taxon>Spermatophyta</taxon>
        <taxon>Magnoliopsida</taxon>
        <taxon>eudicotyledons</taxon>
        <taxon>Gunneridae</taxon>
        <taxon>Pentapetalae</taxon>
        <taxon>rosids</taxon>
        <taxon>malvids</taxon>
        <taxon>Malvales</taxon>
        <taxon>Dipterocarpaceae</taxon>
        <taxon>Rubroshorea</taxon>
    </lineage>
</organism>
<dbReference type="InterPro" id="IPR024337">
    <property type="entry name" value="tRNA_splic_suSen54"/>
</dbReference>
<evidence type="ECO:0000313" key="5">
    <source>
        <dbReference type="EMBL" id="GKV16219.1"/>
    </source>
</evidence>
<sequence>MDSGDWESSSDTEIVSQDDNDEEGNYYAIDSKSKLQFRKEISKGRWNNKLGMAEVVEKKGKMWVTTGIVRGGKIYCTIEETLFLAEIGALLLLDENDKCLSLMDIFEKVAQEDSGCSWEYFEVYRHLKALGYVVGRHAVPWTKKDLKVNAETVLLDGSPKENDSVEMGTIAKNHIIELFNNMHIDETRPTFDVYLPNSKFRKSSPGDPSFALCLCRSYDNPPSKEEINNLEQQCGNIPLKFCQVENGRVSLFSFDKVELPALP</sequence>
<gene>
    <name evidence="5" type="ORF">SLEP1_g26894</name>
</gene>
<dbReference type="PANTHER" id="PTHR21027">
    <property type="entry name" value="TRNA-SPLICING ENDONUCLEASE SUBUNIT SEN54"/>
    <property type="match status" value="1"/>
</dbReference>
<dbReference type="EMBL" id="BPVZ01000045">
    <property type="protein sequence ID" value="GKV16219.1"/>
    <property type="molecule type" value="Genomic_DNA"/>
</dbReference>
<accession>A0AAV5JNS0</accession>
<keyword evidence="2" id="KW-0819">tRNA processing</keyword>
<dbReference type="GO" id="GO:0000379">
    <property type="term" value="P:tRNA-type intron splice site recognition and cleavage"/>
    <property type="evidence" value="ECO:0007669"/>
    <property type="project" value="TreeGrafter"/>
</dbReference>
<evidence type="ECO:0000259" key="4">
    <source>
        <dbReference type="Pfam" id="PF12928"/>
    </source>
</evidence>
<evidence type="ECO:0000256" key="1">
    <source>
        <dbReference type="ARBA" id="ARBA00005736"/>
    </source>
</evidence>
<evidence type="ECO:0000256" key="3">
    <source>
        <dbReference type="SAM" id="MobiDB-lite"/>
    </source>
</evidence>
<protein>
    <recommendedName>
        <fullName evidence="4">tRNA-splicing endonuclease subunit Sen54 N-terminal domain-containing protein</fullName>
    </recommendedName>
</protein>
<dbReference type="GO" id="GO:0000214">
    <property type="term" value="C:tRNA-intron endonuclease complex"/>
    <property type="evidence" value="ECO:0007669"/>
    <property type="project" value="TreeGrafter"/>
</dbReference>
<dbReference type="Pfam" id="PF12928">
    <property type="entry name" value="tRNA_int_end_N2"/>
    <property type="match status" value="1"/>
</dbReference>
<keyword evidence="6" id="KW-1185">Reference proteome</keyword>
<dbReference type="AlphaFoldDB" id="A0AAV5JNS0"/>